<sequence length="1035" mass="117236">MSSLHWCFHCSYSMPLCPSSMLDDQFNTLSESLKVLQESMKEPQANNKCMLSSICHVRSLLQEEMRLDSTFTDTPEISDDKTITSVLELACDDNDTEIADTVKSHLDSQLPIHDVGYTIQKTISPSVLFSASIDTTELEFSCLSFSVKELTFPVKGYGHKLDMEFDCKVFDIMRKRDIFAEFLGPHTTIGSLGLHICDWFDTRKAFGACFDKVNSGVHSLNRVLLFGCSNGFPLLSVNDTSDVGEVSSLTTAHKVFVDMLDKYEYAYSFNLDSTRPYIESESDILIMDRITLVHMIKCLQLPFDSGVYVTHEVIFLCDICNDIRSLMHIEYPCITANHVVGVVSSGALEKYIDAYDFIQYFYLCNFNLSWQPYTTISSSHGDNNCIVLGLLEQLNTISDVPVDLWYKSDVAIIRTTCVLQSGNWPGLILFSADQVLHIFVTNQYARTVFRRLGNPEWSCSNDINQRAGVIFVCDVLNDDPQSEKWYISVFGPAPHTGLNHLQLSNGHSIVEWVDDCSVVILWIIFVSYIRLFYGLMSLGYSVTTILKMSSHIFFDAKFSLTPDRFEQFNLKLQIRKFDHCWIQDGMMLEVLVKMAVLFKNIAPEVERAKDFLGEQNKKAPIPYLRKQMPYEQQVDQLENFHLPLRDQMLLLEGANTTSNTIIDALGTTTAPREVTQKALPIEDIDKIIVAISELMEIMKMLHKAFSSHVCVAADFVDSELRASNNKKKGTHNILKIMLARYCPKIAQYVFYKLLGKGNSPSAFTFAQVIQAKYVVNEVDSASSLLRDMKKLGCVPNALSHHCRALTPPQSANALVHKFISENLLTSCSIMLDLLLVGVAPNRLKMWSCSQYKIKCLLDVFEIGKRYIVLVTSLEKLSLNECKLLEVGFVGAGRIWFKLVEKVVVPRSAFRTTEILQVPVPSFHNILVELDPTILNALRSKLHKVFNVGPLVLPSSSLKQLLDVNLVRHGCIIWFKKKNDGSLLQVALDNEVFKEFLWVVNTYKEEHDNTVVSLRLYSNLEDKVLIEEGRIVMNIT</sequence>
<dbReference type="InterPro" id="IPR005024">
    <property type="entry name" value="Snf7_fam"/>
</dbReference>
<name>M1BAQ2_SOLTU</name>
<dbReference type="Proteomes" id="UP000011115">
    <property type="component" value="Unassembled WGS sequence"/>
</dbReference>
<dbReference type="GO" id="GO:0006900">
    <property type="term" value="P:vesicle budding from membrane"/>
    <property type="evidence" value="ECO:0000318"/>
    <property type="project" value="GO_Central"/>
</dbReference>
<dbReference type="GO" id="GO:0005771">
    <property type="term" value="C:multivesicular body"/>
    <property type="evidence" value="ECO:0000318"/>
    <property type="project" value="GO_Central"/>
</dbReference>
<dbReference type="PaxDb" id="4113-PGSC0003DMT400040974"/>
<dbReference type="Pfam" id="PF03357">
    <property type="entry name" value="Snf7"/>
    <property type="match status" value="1"/>
</dbReference>
<evidence type="ECO:0000313" key="1">
    <source>
        <dbReference type="EnsemblPlants" id="PGSC0003DMT400040974"/>
    </source>
</evidence>
<protein>
    <submittedName>
        <fullName evidence="1">Charged multivesicular body protein 4b</fullName>
    </submittedName>
</protein>
<keyword evidence="2" id="KW-1185">Reference proteome</keyword>
<dbReference type="Gene3D" id="1.10.287.1060">
    <property type="entry name" value="ESAT-6-like"/>
    <property type="match status" value="1"/>
</dbReference>
<dbReference type="eggNOG" id="KOG1656">
    <property type="taxonomic scope" value="Eukaryota"/>
</dbReference>
<dbReference type="HOGENOM" id="CLU_011109_0_0_1"/>
<dbReference type="GO" id="GO:0000815">
    <property type="term" value="C:ESCRT III complex"/>
    <property type="evidence" value="ECO:0000318"/>
    <property type="project" value="GO_Central"/>
</dbReference>
<reference evidence="1" key="2">
    <citation type="submission" date="2015-06" db="UniProtKB">
        <authorList>
            <consortium name="EnsemblPlants"/>
        </authorList>
    </citation>
    <scope>IDENTIFICATION</scope>
    <source>
        <strain evidence="1">DM1-3 516 R44</strain>
    </source>
</reference>
<dbReference type="eggNOG" id="KOG4197">
    <property type="taxonomic scope" value="Eukaryota"/>
</dbReference>
<accession>M1BAQ2</accession>
<dbReference type="InParanoid" id="M1BAQ2"/>
<organism evidence="1 2">
    <name type="scientific">Solanum tuberosum</name>
    <name type="common">Potato</name>
    <dbReference type="NCBI Taxonomy" id="4113"/>
    <lineage>
        <taxon>Eukaryota</taxon>
        <taxon>Viridiplantae</taxon>
        <taxon>Streptophyta</taxon>
        <taxon>Embryophyta</taxon>
        <taxon>Tracheophyta</taxon>
        <taxon>Spermatophyta</taxon>
        <taxon>Magnoliopsida</taxon>
        <taxon>eudicotyledons</taxon>
        <taxon>Gunneridae</taxon>
        <taxon>Pentapetalae</taxon>
        <taxon>asterids</taxon>
        <taxon>lamiids</taxon>
        <taxon>Solanales</taxon>
        <taxon>Solanaceae</taxon>
        <taxon>Solanoideae</taxon>
        <taxon>Solaneae</taxon>
        <taxon>Solanum</taxon>
    </lineage>
</organism>
<dbReference type="ExpressionAtlas" id="M1BAQ2">
    <property type="expression patterns" value="baseline"/>
</dbReference>
<dbReference type="Gramene" id="PGSC0003DMT400040974">
    <property type="protein sequence ID" value="PGSC0003DMT400040974"/>
    <property type="gene ID" value="PGSC0003DMG400015852"/>
</dbReference>
<dbReference type="PANTHER" id="PTHR22761:SF53">
    <property type="entry name" value="VACUOLAR PROTEIN SORTING-ASSOCIATED PROTEIN 32 HOMOLOG 2-LIKE"/>
    <property type="match status" value="1"/>
</dbReference>
<dbReference type="GO" id="GO:0032511">
    <property type="term" value="P:late endosome to vacuole transport via multivesicular body sorting pathway"/>
    <property type="evidence" value="ECO:0000318"/>
    <property type="project" value="GO_Central"/>
</dbReference>
<evidence type="ECO:0000313" key="2">
    <source>
        <dbReference type="Proteomes" id="UP000011115"/>
    </source>
</evidence>
<dbReference type="PANTHER" id="PTHR22761">
    <property type="entry name" value="CHARGED MULTIVESICULAR BODY PROTEIN"/>
    <property type="match status" value="1"/>
</dbReference>
<dbReference type="eggNOG" id="KOG0496">
    <property type="taxonomic scope" value="Eukaryota"/>
</dbReference>
<reference evidence="2" key="1">
    <citation type="journal article" date="2011" name="Nature">
        <title>Genome sequence and analysis of the tuber crop potato.</title>
        <authorList>
            <consortium name="The Potato Genome Sequencing Consortium"/>
        </authorList>
    </citation>
    <scope>NUCLEOTIDE SEQUENCE [LARGE SCALE GENOMIC DNA]</scope>
    <source>
        <strain evidence="2">cv. DM1-3 516 R44</strain>
    </source>
</reference>
<dbReference type="GO" id="GO:0009898">
    <property type="term" value="C:cytoplasmic side of plasma membrane"/>
    <property type="evidence" value="ECO:0000318"/>
    <property type="project" value="GO_Central"/>
</dbReference>
<dbReference type="STRING" id="4113.M1BAQ2"/>
<dbReference type="EnsemblPlants" id="PGSC0003DMT400040974">
    <property type="protein sequence ID" value="PGSC0003DMT400040974"/>
    <property type="gene ID" value="PGSC0003DMG400015852"/>
</dbReference>
<dbReference type="AlphaFoldDB" id="M1BAQ2"/>
<proteinExistence type="predicted"/>